<organism evidence="2 3">
    <name type="scientific">Bimuria novae-zelandiae CBS 107.79</name>
    <dbReference type="NCBI Taxonomy" id="1447943"/>
    <lineage>
        <taxon>Eukaryota</taxon>
        <taxon>Fungi</taxon>
        <taxon>Dikarya</taxon>
        <taxon>Ascomycota</taxon>
        <taxon>Pezizomycotina</taxon>
        <taxon>Dothideomycetes</taxon>
        <taxon>Pleosporomycetidae</taxon>
        <taxon>Pleosporales</taxon>
        <taxon>Massarineae</taxon>
        <taxon>Didymosphaeriaceae</taxon>
        <taxon>Bimuria</taxon>
    </lineage>
</organism>
<dbReference type="EMBL" id="ML976796">
    <property type="protein sequence ID" value="KAF1964267.1"/>
    <property type="molecule type" value="Genomic_DNA"/>
</dbReference>
<sequence>MKSLNRDSDCSPPFPVPKNARSLAHPTMNESIELICRWYLQCFKEHGQCGSHQPRLPSRVIDVGDDSREPHLYVTCGEEAAYVALSHCWGGLEHPPPSIIKERLADHRRLIGFKILSQTFRDAVVMTRVKESARMFEVYQNATLTISADGASNGSEGLFKCAHGGRNQRFEARIWPSDDPGRRSNVAMRKILYDLSGWTSMPHVITDRWALQEWILSRRVVHLTKGELL</sequence>
<protein>
    <recommendedName>
        <fullName evidence="4">Heterokaryon incompatibility domain-containing protein</fullName>
    </recommendedName>
</protein>
<evidence type="ECO:0000256" key="1">
    <source>
        <dbReference type="SAM" id="MobiDB-lite"/>
    </source>
</evidence>
<evidence type="ECO:0000313" key="3">
    <source>
        <dbReference type="Proteomes" id="UP000800036"/>
    </source>
</evidence>
<name>A0A6A5UT25_9PLEO</name>
<dbReference type="AlphaFoldDB" id="A0A6A5UT25"/>
<dbReference type="OrthoDB" id="2958217at2759"/>
<proteinExistence type="predicted"/>
<accession>A0A6A5UT25</accession>
<evidence type="ECO:0000313" key="2">
    <source>
        <dbReference type="EMBL" id="KAF1964267.1"/>
    </source>
</evidence>
<evidence type="ECO:0008006" key="4">
    <source>
        <dbReference type="Google" id="ProtNLM"/>
    </source>
</evidence>
<keyword evidence="3" id="KW-1185">Reference proteome</keyword>
<dbReference type="PANTHER" id="PTHR33112:SF16">
    <property type="entry name" value="HETEROKARYON INCOMPATIBILITY DOMAIN-CONTAINING PROTEIN"/>
    <property type="match status" value="1"/>
</dbReference>
<dbReference type="PANTHER" id="PTHR33112">
    <property type="entry name" value="DOMAIN PROTEIN, PUTATIVE-RELATED"/>
    <property type="match status" value="1"/>
</dbReference>
<reference evidence="2" key="1">
    <citation type="journal article" date="2020" name="Stud. Mycol.">
        <title>101 Dothideomycetes genomes: a test case for predicting lifestyles and emergence of pathogens.</title>
        <authorList>
            <person name="Haridas S."/>
            <person name="Albert R."/>
            <person name="Binder M."/>
            <person name="Bloem J."/>
            <person name="Labutti K."/>
            <person name="Salamov A."/>
            <person name="Andreopoulos B."/>
            <person name="Baker S."/>
            <person name="Barry K."/>
            <person name="Bills G."/>
            <person name="Bluhm B."/>
            <person name="Cannon C."/>
            <person name="Castanera R."/>
            <person name="Culley D."/>
            <person name="Daum C."/>
            <person name="Ezra D."/>
            <person name="Gonzalez J."/>
            <person name="Henrissat B."/>
            <person name="Kuo A."/>
            <person name="Liang C."/>
            <person name="Lipzen A."/>
            <person name="Lutzoni F."/>
            <person name="Magnuson J."/>
            <person name="Mondo S."/>
            <person name="Nolan M."/>
            <person name="Ohm R."/>
            <person name="Pangilinan J."/>
            <person name="Park H.-J."/>
            <person name="Ramirez L."/>
            <person name="Alfaro M."/>
            <person name="Sun H."/>
            <person name="Tritt A."/>
            <person name="Yoshinaga Y."/>
            <person name="Zwiers L.-H."/>
            <person name="Turgeon B."/>
            <person name="Goodwin S."/>
            <person name="Spatafora J."/>
            <person name="Crous P."/>
            <person name="Grigoriev I."/>
        </authorList>
    </citation>
    <scope>NUCLEOTIDE SEQUENCE</scope>
    <source>
        <strain evidence="2">CBS 107.79</strain>
    </source>
</reference>
<dbReference type="Proteomes" id="UP000800036">
    <property type="component" value="Unassembled WGS sequence"/>
</dbReference>
<feature type="region of interest" description="Disordered" evidence="1">
    <location>
        <begin position="1"/>
        <end position="22"/>
    </location>
</feature>
<gene>
    <name evidence="2" type="ORF">BU23DRAFT_585660</name>
</gene>